<dbReference type="AlphaFoldDB" id="A0AAV7W050"/>
<evidence type="ECO:0000313" key="3">
    <source>
        <dbReference type="Proteomes" id="UP001066276"/>
    </source>
</evidence>
<name>A0AAV7W050_PLEWA</name>
<reference evidence="2" key="1">
    <citation type="journal article" date="2022" name="bioRxiv">
        <title>Sequencing and chromosome-scale assembly of the giantPleurodeles waltlgenome.</title>
        <authorList>
            <person name="Brown T."/>
            <person name="Elewa A."/>
            <person name="Iarovenko S."/>
            <person name="Subramanian E."/>
            <person name="Araus A.J."/>
            <person name="Petzold A."/>
            <person name="Susuki M."/>
            <person name="Suzuki K.-i.T."/>
            <person name="Hayashi T."/>
            <person name="Toyoda A."/>
            <person name="Oliveira C."/>
            <person name="Osipova E."/>
            <person name="Leigh N.D."/>
            <person name="Simon A."/>
            <person name="Yun M.H."/>
        </authorList>
    </citation>
    <scope>NUCLEOTIDE SEQUENCE</scope>
    <source>
        <strain evidence="2">20211129_DDA</strain>
        <tissue evidence="2">Liver</tissue>
    </source>
</reference>
<dbReference type="Proteomes" id="UP001066276">
    <property type="component" value="Chromosome 1_2"/>
</dbReference>
<organism evidence="2 3">
    <name type="scientific">Pleurodeles waltl</name>
    <name type="common">Iberian ribbed newt</name>
    <dbReference type="NCBI Taxonomy" id="8319"/>
    <lineage>
        <taxon>Eukaryota</taxon>
        <taxon>Metazoa</taxon>
        <taxon>Chordata</taxon>
        <taxon>Craniata</taxon>
        <taxon>Vertebrata</taxon>
        <taxon>Euteleostomi</taxon>
        <taxon>Amphibia</taxon>
        <taxon>Batrachia</taxon>
        <taxon>Caudata</taxon>
        <taxon>Salamandroidea</taxon>
        <taxon>Salamandridae</taxon>
        <taxon>Pleurodelinae</taxon>
        <taxon>Pleurodeles</taxon>
    </lineage>
</organism>
<feature type="compositionally biased region" description="Polar residues" evidence="1">
    <location>
        <begin position="74"/>
        <end position="92"/>
    </location>
</feature>
<feature type="region of interest" description="Disordered" evidence="1">
    <location>
        <begin position="1"/>
        <end position="209"/>
    </location>
</feature>
<feature type="compositionally biased region" description="Basic and acidic residues" evidence="1">
    <location>
        <begin position="151"/>
        <end position="169"/>
    </location>
</feature>
<accession>A0AAV7W050</accession>
<feature type="compositionally biased region" description="Polar residues" evidence="1">
    <location>
        <begin position="32"/>
        <end position="49"/>
    </location>
</feature>
<sequence length="209" mass="21892">MNSPSSGSQGHLRLSPLSAAPSSPPRDHQQTEESSFNKDSANPYNSGAYQAQYLRSDLTGGGPPVNRAWRRVHTTASPLSAQTTRRAPQTASPLLDYSGIKLASSTPATRPGPGPGPCRNHPAAVKPNQGSSSSRPRLAHRAGAAVAQRPNDSKAAIRPDHQSGLEREAPAPPSNSRGNSAARRACQPRQRGQEAARPPVPQASPDGEA</sequence>
<dbReference type="EMBL" id="JANPWB010000002">
    <property type="protein sequence ID" value="KAJ1206260.1"/>
    <property type="molecule type" value="Genomic_DNA"/>
</dbReference>
<keyword evidence="3" id="KW-1185">Reference proteome</keyword>
<comment type="caution">
    <text evidence="2">The sequence shown here is derived from an EMBL/GenBank/DDBJ whole genome shotgun (WGS) entry which is preliminary data.</text>
</comment>
<feature type="compositionally biased region" description="Low complexity" evidence="1">
    <location>
        <begin position="12"/>
        <end position="21"/>
    </location>
</feature>
<protein>
    <submittedName>
        <fullName evidence="2">Uncharacterized protein</fullName>
    </submittedName>
</protein>
<evidence type="ECO:0000313" key="2">
    <source>
        <dbReference type="EMBL" id="KAJ1206260.1"/>
    </source>
</evidence>
<evidence type="ECO:0000256" key="1">
    <source>
        <dbReference type="SAM" id="MobiDB-lite"/>
    </source>
</evidence>
<proteinExistence type="predicted"/>
<gene>
    <name evidence="2" type="ORF">NDU88_001669</name>
</gene>